<reference evidence="1 2" key="1">
    <citation type="journal article" date="2023" name="G3 (Bethesda)">
        <title>A chromosome-length genome assembly and annotation of blackberry (Rubus argutus, cv. 'Hillquist').</title>
        <authorList>
            <person name="Bruna T."/>
            <person name="Aryal R."/>
            <person name="Dudchenko O."/>
            <person name="Sargent D.J."/>
            <person name="Mead D."/>
            <person name="Buti M."/>
            <person name="Cavallini A."/>
            <person name="Hytonen T."/>
            <person name="Andres J."/>
            <person name="Pham M."/>
            <person name="Weisz D."/>
            <person name="Mascagni F."/>
            <person name="Usai G."/>
            <person name="Natali L."/>
            <person name="Bassil N."/>
            <person name="Fernandez G.E."/>
            <person name="Lomsadze A."/>
            <person name="Armour M."/>
            <person name="Olukolu B."/>
            <person name="Poorten T."/>
            <person name="Britton C."/>
            <person name="Davik J."/>
            <person name="Ashrafi H."/>
            <person name="Aiden E.L."/>
            <person name="Borodovsky M."/>
            <person name="Worthington M."/>
        </authorList>
    </citation>
    <scope>NUCLEOTIDE SEQUENCE [LARGE SCALE GENOMIC DNA]</scope>
    <source>
        <strain evidence="1">PI 553951</strain>
    </source>
</reference>
<accession>A0AAW1VVM6</accession>
<gene>
    <name evidence="1" type="ORF">M0R45_035034</name>
</gene>
<keyword evidence="2" id="KW-1185">Reference proteome</keyword>
<sequence length="93" mass="10491">MNCEKRLKAAADIILADDARAGDARVSTEELGVTATLKPHQVEGVSWLIRRYNLGVNVILGHKRKGLVKMQIWIVEACEIDFALKCNWLHHIE</sequence>
<dbReference type="InterPro" id="IPR038718">
    <property type="entry name" value="SNF2-like_sf"/>
</dbReference>
<protein>
    <submittedName>
        <fullName evidence="1">Uncharacterized protein</fullName>
    </submittedName>
</protein>
<dbReference type="AlphaFoldDB" id="A0AAW1VVM6"/>
<comment type="caution">
    <text evidence="1">The sequence shown here is derived from an EMBL/GenBank/DDBJ whole genome shotgun (WGS) entry which is preliminary data.</text>
</comment>
<evidence type="ECO:0000313" key="1">
    <source>
        <dbReference type="EMBL" id="KAK9911111.1"/>
    </source>
</evidence>
<dbReference type="EMBL" id="JBEDUW010000007">
    <property type="protein sequence ID" value="KAK9911111.1"/>
    <property type="molecule type" value="Genomic_DNA"/>
</dbReference>
<name>A0AAW1VVM6_RUBAR</name>
<proteinExistence type="predicted"/>
<dbReference type="Proteomes" id="UP001457282">
    <property type="component" value="Unassembled WGS sequence"/>
</dbReference>
<organism evidence="1 2">
    <name type="scientific">Rubus argutus</name>
    <name type="common">Southern blackberry</name>
    <dbReference type="NCBI Taxonomy" id="59490"/>
    <lineage>
        <taxon>Eukaryota</taxon>
        <taxon>Viridiplantae</taxon>
        <taxon>Streptophyta</taxon>
        <taxon>Embryophyta</taxon>
        <taxon>Tracheophyta</taxon>
        <taxon>Spermatophyta</taxon>
        <taxon>Magnoliopsida</taxon>
        <taxon>eudicotyledons</taxon>
        <taxon>Gunneridae</taxon>
        <taxon>Pentapetalae</taxon>
        <taxon>rosids</taxon>
        <taxon>fabids</taxon>
        <taxon>Rosales</taxon>
        <taxon>Rosaceae</taxon>
        <taxon>Rosoideae</taxon>
        <taxon>Rosoideae incertae sedis</taxon>
        <taxon>Rubus</taxon>
    </lineage>
</organism>
<dbReference type="Gene3D" id="3.40.50.10810">
    <property type="entry name" value="Tandem AAA-ATPase domain"/>
    <property type="match status" value="1"/>
</dbReference>
<evidence type="ECO:0000313" key="2">
    <source>
        <dbReference type="Proteomes" id="UP001457282"/>
    </source>
</evidence>